<reference evidence="4 5" key="1">
    <citation type="submission" date="2023-04" db="EMBL/GenBank/DDBJ databases">
        <title>Marinobulbifer ophiurae gen. nov., sp. Nov., isolate from tissue of brittle star Ophioplocus japonicus.</title>
        <authorList>
            <person name="Kawano K."/>
            <person name="Sawayama S."/>
            <person name="Nakagawa S."/>
        </authorList>
    </citation>
    <scope>NUCLEOTIDE SEQUENCE [LARGE SCALE GENOMIC DNA]</scope>
    <source>
        <strain evidence="4 5">NKW57</strain>
    </source>
</reference>
<comment type="caution">
    <text evidence="4">The sequence shown here is derived from an EMBL/GenBank/DDBJ whole genome shotgun (WGS) entry which is preliminary data.</text>
</comment>
<keyword evidence="2 3" id="KW-0802">TPR repeat</keyword>
<dbReference type="PANTHER" id="PTHR44943:SF8">
    <property type="entry name" value="TPR REPEAT-CONTAINING PROTEIN MJ0263"/>
    <property type="match status" value="1"/>
</dbReference>
<dbReference type="InterPro" id="IPR011990">
    <property type="entry name" value="TPR-like_helical_dom_sf"/>
</dbReference>
<keyword evidence="1" id="KW-0677">Repeat</keyword>
<dbReference type="Proteomes" id="UP001224392">
    <property type="component" value="Unassembled WGS sequence"/>
</dbReference>
<protein>
    <submittedName>
        <fullName evidence="4">Sulfotransferase</fullName>
    </submittedName>
</protein>
<dbReference type="PANTHER" id="PTHR44943">
    <property type="entry name" value="CELLULOSE SYNTHASE OPERON PROTEIN C"/>
    <property type="match status" value="1"/>
</dbReference>
<dbReference type="Pfam" id="PF13432">
    <property type="entry name" value="TPR_16"/>
    <property type="match status" value="1"/>
</dbReference>
<evidence type="ECO:0000256" key="2">
    <source>
        <dbReference type="ARBA" id="ARBA00022803"/>
    </source>
</evidence>
<dbReference type="EMBL" id="BSYJ01000004">
    <property type="protein sequence ID" value="GMG87944.1"/>
    <property type="molecule type" value="Genomic_DNA"/>
</dbReference>
<feature type="repeat" description="TPR" evidence="3">
    <location>
        <begin position="39"/>
        <end position="72"/>
    </location>
</feature>
<dbReference type="PROSITE" id="PS50293">
    <property type="entry name" value="TPR_REGION"/>
    <property type="match status" value="1"/>
</dbReference>
<dbReference type="SUPFAM" id="SSF52540">
    <property type="entry name" value="P-loop containing nucleoside triphosphate hydrolases"/>
    <property type="match status" value="1"/>
</dbReference>
<dbReference type="RefSeq" id="WP_285764556.1">
    <property type="nucleotide sequence ID" value="NZ_BSYJ01000004.1"/>
</dbReference>
<name>A0ABQ6M0S1_9GAMM</name>
<dbReference type="Pfam" id="PF07719">
    <property type="entry name" value="TPR_2"/>
    <property type="match status" value="1"/>
</dbReference>
<feature type="repeat" description="TPR" evidence="3">
    <location>
        <begin position="174"/>
        <end position="207"/>
    </location>
</feature>
<dbReference type="Pfam" id="PF13469">
    <property type="entry name" value="Sulfotransfer_3"/>
    <property type="match status" value="1"/>
</dbReference>
<keyword evidence="5" id="KW-1185">Reference proteome</keyword>
<accession>A0ABQ6M0S1</accession>
<evidence type="ECO:0000256" key="1">
    <source>
        <dbReference type="ARBA" id="ARBA00022737"/>
    </source>
</evidence>
<dbReference type="Gene3D" id="3.40.50.300">
    <property type="entry name" value="P-loop containing nucleotide triphosphate hydrolases"/>
    <property type="match status" value="1"/>
</dbReference>
<feature type="repeat" description="TPR" evidence="3">
    <location>
        <begin position="5"/>
        <end position="38"/>
    </location>
</feature>
<dbReference type="InterPro" id="IPR051685">
    <property type="entry name" value="Ycf3/AcsC/BcsC/TPR_MFPF"/>
</dbReference>
<dbReference type="SUPFAM" id="SSF48452">
    <property type="entry name" value="TPR-like"/>
    <property type="match status" value="1"/>
</dbReference>
<sequence>MDQAAVKLLQQGFALQKQGNFDAAEQHYHKVLAAHPHNEFALNLLGVVALRREEFDKAVSFLQRAARANSRDPDTFSNLGLAFKEQGEFEQACTAFEKALSLKPNPVTANNLGNSRAALGDHRKAAECFQAALRMQPDYPDCMLNFARTLIELRDFTGVNKLLSAVEQRQPRNAELFCIRGESEIAQSHFDEALPTLKQVLELDPTSNPARLALSTAAKQLGDAEQAEQLLRDALSQEPDNAEAHTHLGVLMEQLGRFDAAAASFREAIARNGKQASAYYQLSKLKEHGLGPSELENIERLLGDQSLHAILRGPLLFALATHCEKQGDYSRSLELFKEGNRIRAAGARYDRDIERQYAKFCEETFPAPAAGAASGQQDQTPAPIFVVGMPRSGTTLTAQILSAHSKVENLGEVSFISDLAMQASKITGQPFPQCCGFLDEQALQTLQEGYRKRARLRWPAAEFVVDKTPMNFNFIGFIRQIFPEAPIIYCKRNAMDNCLSIFKLPFDENQSYSHDLTALGQSYCQHEAIMALWKTLYPDEILESSYEEVVADPEARTRQMLDFIGLPFEPEVLEFYRRDSMVLTPSAEQVRQPIYRTSVDKWKRYGDGLKPLQDALAAG</sequence>
<dbReference type="Pfam" id="PF14559">
    <property type="entry name" value="TPR_19"/>
    <property type="match status" value="2"/>
</dbReference>
<gene>
    <name evidence="4" type="ORF">MNKW57_22650</name>
</gene>
<dbReference type="SMART" id="SM00028">
    <property type="entry name" value="TPR"/>
    <property type="match status" value="7"/>
</dbReference>
<evidence type="ECO:0000256" key="3">
    <source>
        <dbReference type="PROSITE-ProRule" id="PRU00339"/>
    </source>
</evidence>
<dbReference type="PROSITE" id="PS50005">
    <property type="entry name" value="TPR"/>
    <property type="match status" value="5"/>
</dbReference>
<dbReference type="InterPro" id="IPR027417">
    <property type="entry name" value="P-loop_NTPase"/>
</dbReference>
<dbReference type="InterPro" id="IPR019734">
    <property type="entry name" value="TPR_rpt"/>
</dbReference>
<feature type="repeat" description="TPR" evidence="3">
    <location>
        <begin position="242"/>
        <end position="275"/>
    </location>
</feature>
<dbReference type="InterPro" id="IPR013105">
    <property type="entry name" value="TPR_2"/>
</dbReference>
<evidence type="ECO:0000313" key="5">
    <source>
        <dbReference type="Proteomes" id="UP001224392"/>
    </source>
</evidence>
<organism evidence="4 5">
    <name type="scientific">Biformimicrobium ophioploci</name>
    <dbReference type="NCBI Taxonomy" id="3036711"/>
    <lineage>
        <taxon>Bacteria</taxon>
        <taxon>Pseudomonadati</taxon>
        <taxon>Pseudomonadota</taxon>
        <taxon>Gammaproteobacteria</taxon>
        <taxon>Cellvibrionales</taxon>
        <taxon>Microbulbiferaceae</taxon>
        <taxon>Biformimicrobium</taxon>
    </lineage>
</organism>
<dbReference type="Gene3D" id="1.25.40.10">
    <property type="entry name" value="Tetratricopeptide repeat domain"/>
    <property type="match status" value="2"/>
</dbReference>
<evidence type="ECO:0000313" key="4">
    <source>
        <dbReference type="EMBL" id="GMG87944.1"/>
    </source>
</evidence>
<feature type="repeat" description="TPR" evidence="3">
    <location>
        <begin position="73"/>
        <end position="106"/>
    </location>
</feature>
<proteinExistence type="predicted"/>